<dbReference type="PANTHER" id="PTHR23412">
    <property type="entry name" value="STEREOCILIN RELATED"/>
    <property type="match status" value="1"/>
</dbReference>
<protein>
    <submittedName>
        <fullName evidence="3">Jg26651 protein</fullName>
    </submittedName>
</protein>
<dbReference type="OrthoDB" id="8195838at2759"/>
<evidence type="ECO:0000313" key="3">
    <source>
        <dbReference type="EMBL" id="CAH2215924.1"/>
    </source>
</evidence>
<name>A0A8S4QS99_9NEOP</name>
<sequence length="227" mass="25586">MCPDIIELPEDQQLNIDELQTVPPNELVDCLSHLARYEMAIDEAEFIWHSIVQFFNGIINIPEKVLGELKFVSIAVLPEDYNNIVMGNVDVISNFGFHYGLSDEQLDAIAARVWEDFGSKQPEDYTFYDLAALRQILCAYNRSDIERIHPKAYKEAAGIIGNLKNCNTNVLRGFGKLAIQEDAFGSPAFWTNATVQLVGAVVDYLPDEAGNILKIRLNDNFWDDANI</sequence>
<accession>A0A8S4QS99</accession>
<dbReference type="Proteomes" id="UP000838756">
    <property type="component" value="Unassembled WGS sequence"/>
</dbReference>
<keyword evidence="2" id="KW-0325">Glycoprotein</keyword>
<organism evidence="3 4">
    <name type="scientific">Pararge aegeria aegeria</name>
    <dbReference type="NCBI Taxonomy" id="348720"/>
    <lineage>
        <taxon>Eukaryota</taxon>
        <taxon>Metazoa</taxon>
        <taxon>Ecdysozoa</taxon>
        <taxon>Arthropoda</taxon>
        <taxon>Hexapoda</taxon>
        <taxon>Insecta</taxon>
        <taxon>Pterygota</taxon>
        <taxon>Neoptera</taxon>
        <taxon>Endopterygota</taxon>
        <taxon>Lepidoptera</taxon>
        <taxon>Glossata</taxon>
        <taxon>Ditrysia</taxon>
        <taxon>Papilionoidea</taxon>
        <taxon>Nymphalidae</taxon>
        <taxon>Satyrinae</taxon>
        <taxon>Satyrini</taxon>
        <taxon>Parargina</taxon>
        <taxon>Pararge</taxon>
    </lineage>
</organism>
<keyword evidence="4" id="KW-1185">Reference proteome</keyword>
<reference evidence="3" key="1">
    <citation type="submission" date="2022-03" db="EMBL/GenBank/DDBJ databases">
        <authorList>
            <person name="Lindestad O."/>
        </authorList>
    </citation>
    <scope>NUCLEOTIDE SEQUENCE</scope>
</reference>
<proteinExistence type="predicted"/>
<evidence type="ECO:0000256" key="2">
    <source>
        <dbReference type="ARBA" id="ARBA00023180"/>
    </source>
</evidence>
<comment type="caution">
    <text evidence="3">The sequence shown here is derived from an EMBL/GenBank/DDBJ whole genome shotgun (WGS) entry which is preliminary data.</text>
</comment>
<evidence type="ECO:0000256" key="1">
    <source>
        <dbReference type="ARBA" id="ARBA00022729"/>
    </source>
</evidence>
<dbReference type="PANTHER" id="PTHR23412:SF17">
    <property type="entry name" value="OTOANCORIN"/>
    <property type="match status" value="1"/>
</dbReference>
<dbReference type="AlphaFoldDB" id="A0A8S4QS99"/>
<keyword evidence="1" id="KW-0732">Signal</keyword>
<dbReference type="GO" id="GO:0009986">
    <property type="term" value="C:cell surface"/>
    <property type="evidence" value="ECO:0007669"/>
    <property type="project" value="TreeGrafter"/>
</dbReference>
<dbReference type="EMBL" id="CAKXAJ010013390">
    <property type="protein sequence ID" value="CAH2215924.1"/>
    <property type="molecule type" value="Genomic_DNA"/>
</dbReference>
<dbReference type="InterPro" id="IPR026664">
    <property type="entry name" value="Stereocilin-rel"/>
</dbReference>
<dbReference type="GO" id="GO:0007160">
    <property type="term" value="P:cell-matrix adhesion"/>
    <property type="evidence" value="ECO:0007669"/>
    <property type="project" value="TreeGrafter"/>
</dbReference>
<evidence type="ECO:0000313" key="4">
    <source>
        <dbReference type="Proteomes" id="UP000838756"/>
    </source>
</evidence>
<gene>
    <name evidence="3" type="primary">jg26651</name>
    <name evidence="3" type="ORF">PAEG_LOCUS4003</name>
</gene>